<sequence>MRRVGSVVRTAQGLAVLRADERDDAESDDQLRHEIGTMVLNDSLEEVGRVVDVFGPVERPYLAVTPDAGVHLPSLVGSTLYAR</sequence>
<dbReference type="Proteomes" id="UP000185936">
    <property type="component" value="Unassembled WGS sequence"/>
</dbReference>
<gene>
    <name evidence="1" type="ORF">SAMN05421752_103286</name>
</gene>
<dbReference type="InterPro" id="IPR009000">
    <property type="entry name" value="Transl_B-barrel_sf"/>
</dbReference>
<dbReference type="OrthoDB" id="60264at2157"/>
<keyword evidence="2" id="KW-1185">Reference proteome</keyword>
<dbReference type="InterPro" id="IPR038664">
    <property type="entry name" value="Gar1/Naf1_Cbf5-bd_sf"/>
</dbReference>
<name>A0A1N7E851_9EURY</name>
<evidence type="ECO:0000313" key="1">
    <source>
        <dbReference type="EMBL" id="SIR84206.1"/>
    </source>
</evidence>
<organism evidence="1 2">
    <name type="scientific">Natronorubrum thiooxidans</name>
    <dbReference type="NCBI Taxonomy" id="308853"/>
    <lineage>
        <taxon>Archaea</taxon>
        <taxon>Methanobacteriati</taxon>
        <taxon>Methanobacteriota</taxon>
        <taxon>Stenosarchaea group</taxon>
        <taxon>Halobacteria</taxon>
        <taxon>Halobacteriales</taxon>
        <taxon>Natrialbaceae</taxon>
        <taxon>Natronorubrum</taxon>
    </lineage>
</organism>
<reference evidence="2" key="1">
    <citation type="submission" date="2017-01" db="EMBL/GenBank/DDBJ databases">
        <authorList>
            <person name="Varghese N."/>
            <person name="Submissions S."/>
        </authorList>
    </citation>
    <scope>NUCLEOTIDE SEQUENCE [LARGE SCALE GENOMIC DNA]</scope>
    <source>
        <strain evidence="2">type strain: HArc-</strain>
    </source>
</reference>
<dbReference type="EMBL" id="FTNR01000003">
    <property type="protein sequence ID" value="SIR84206.1"/>
    <property type="molecule type" value="Genomic_DNA"/>
</dbReference>
<proteinExistence type="predicted"/>
<dbReference type="NCBIfam" id="NF009628">
    <property type="entry name" value="PRK13149.1-2"/>
    <property type="match status" value="1"/>
</dbReference>
<dbReference type="RefSeq" id="WP_076608390.1">
    <property type="nucleotide sequence ID" value="NZ_FTNR01000003.1"/>
</dbReference>
<dbReference type="AlphaFoldDB" id="A0A1N7E851"/>
<protein>
    <submittedName>
        <fullName evidence="1">RNA-binding protein</fullName>
    </submittedName>
</protein>
<dbReference type="SUPFAM" id="SSF50447">
    <property type="entry name" value="Translation proteins"/>
    <property type="match status" value="1"/>
</dbReference>
<dbReference type="STRING" id="308853.SAMN05421752_103286"/>
<dbReference type="Gene3D" id="2.40.10.230">
    <property type="entry name" value="Probable tRNA pseudouridine synthase domain"/>
    <property type="match status" value="1"/>
</dbReference>
<accession>A0A1N7E851</accession>
<evidence type="ECO:0000313" key="2">
    <source>
        <dbReference type="Proteomes" id="UP000185936"/>
    </source>
</evidence>